<dbReference type="EMBL" id="KU647721">
    <property type="protein sequence ID" value="AOE46742.1"/>
    <property type="molecule type" value="Genomic_DNA"/>
</dbReference>
<sequence length="42" mass="4407">MKLLITAIVTLCLVGCQASHKQPPVSGKSEPVNSAEVMRNGV</sequence>
<proteinExistence type="predicted"/>
<organism evidence="2">
    <name type="scientific">Escherichia coli</name>
    <dbReference type="NCBI Taxonomy" id="562"/>
    <lineage>
        <taxon>Bacteria</taxon>
        <taxon>Pseudomonadati</taxon>
        <taxon>Pseudomonadota</taxon>
        <taxon>Gammaproteobacteria</taxon>
        <taxon>Enterobacterales</taxon>
        <taxon>Enterobacteriaceae</taxon>
        <taxon>Escherichia</taxon>
    </lineage>
</organism>
<dbReference type="AlphaFoldDB" id="A0A1B3B537"/>
<reference evidence="2" key="1">
    <citation type="submission" date="2016-09" db="EMBL/GenBank/DDBJ databases">
        <title>Escherichia coli strain CQ02-121 plasmid pCQ02-121, complete sequence.</title>
        <authorList>
            <person name="Yang R.-S.Jr."/>
            <person name="Sun J."/>
            <person name="Fang L.-X."/>
        </authorList>
    </citation>
    <scope>NUCLEOTIDE SEQUENCE</scope>
    <source>
        <strain evidence="2">CQ02-121</strain>
        <plasmid evidence="2">pCQ02-121</plasmid>
    </source>
</reference>
<evidence type="ECO:0000313" key="2">
    <source>
        <dbReference type="EMBL" id="AOE46742.1"/>
    </source>
</evidence>
<accession>A0A1B3B537</accession>
<name>A0A1B3B537_ECOLX</name>
<feature type="region of interest" description="Disordered" evidence="1">
    <location>
        <begin position="20"/>
        <end position="42"/>
    </location>
</feature>
<protein>
    <submittedName>
        <fullName evidence="2">Type IV secretion system protein, virB7</fullName>
    </submittedName>
</protein>
<geneLocation type="plasmid" evidence="2">
    <name>pCQ02-121</name>
</geneLocation>
<evidence type="ECO:0000256" key="1">
    <source>
        <dbReference type="SAM" id="MobiDB-lite"/>
    </source>
</evidence>
<gene>
    <name evidence="2" type="primary">virB7</name>
</gene>
<keyword evidence="2" id="KW-0614">Plasmid</keyword>